<evidence type="ECO:0000256" key="10">
    <source>
        <dbReference type="ARBA" id="ARBA00023180"/>
    </source>
</evidence>
<feature type="transmembrane region" description="Helical" evidence="11">
    <location>
        <begin position="20"/>
        <end position="41"/>
    </location>
</feature>
<keyword evidence="4 11" id="KW-0812">Transmembrane</keyword>
<feature type="domain" description="Major facilitator superfamily (MFS) profile" evidence="12">
    <location>
        <begin position="88"/>
        <end position="514"/>
    </location>
</feature>
<comment type="subcellular location">
    <subcellularLocation>
        <location evidence="1">Endomembrane system</location>
        <topology evidence="1">Multi-pass membrane protein</topology>
    </subcellularLocation>
</comment>
<evidence type="ECO:0000256" key="11">
    <source>
        <dbReference type="SAM" id="Phobius"/>
    </source>
</evidence>
<keyword evidence="5" id="KW-0547">Nucleotide-binding</keyword>
<evidence type="ECO:0000256" key="7">
    <source>
        <dbReference type="ARBA" id="ARBA00022989"/>
    </source>
</evidence>
<evidence type="ECO:0000259" key="12">
    <source>
        <dbReference type="PROSITE" id="PS50850"/>
    </source>
</evidence>
<evidence type="ECO:0000256" key="4">
    <source>
        <dbReference type="ARBA" id="ARBA00022692"/>
    </source>
</evidence>
<dbReference type="InterPro" id="IPR036259">
    <property type="entry name" value="MFS_trans_sf"/>
</dbReference>
<dbReference type="GO" id="GO:0015651">
    <property type="term" value="F:quaternary ammonium group transmembrane transporter activity"/>
    <property type="evidence" value="ECO:0007669"/>
    <property type="project" value="UniProtKB-ARBA"/>
</dbReference>
<dbReference type="PROSITE" id="PS50850">
    <property type="entry name" value="MFS"/>
    <property type="match status" value="1"/>
</dbReference>
<dbReference type="FunFam" id="1.20.1250.20:FF:000070">
    <property type="entry name" value="Solute carrier family 22 member 5"/>
    <property type="match status" value="1"/>
</dbReference>
<reference evidence="13" key="1">
    <citation type="submission" date="2019-06" db="EMBL/GenBank/DDBJ databases">
        <authorList>
            <consortium name="Wellcome Sanger Institute Data Sharing"/>
        </authorList>
    </citation>
    <scope>NUCLEOTIDE SEQUENCE [LARGE SCALE GENOMIC DNA]</scope>
</reference>
<evidence type="ECO:0000256" key="1">
    <source>
        <dbReference type="ARBA" id="ARBA00004127"/>
    </source>
</evidence>
<feature type="transmembrane region" description="Helical" evidence="11">
    <location>
        <begin position="331"/>
        <end position="360"/>
    </location>
</feature>
<keyword evidence="7 11" id="KW-1133">Transmembrane helix</keyword>
<keyword evidence="10" id="KW-0325">Glycoprotein</keyword>
<dbReference type="InParanoid" id="A0A668AUQ2"/>
<evidence type="ECO:0000256" key="3">
    <source>
        <dbReference type="ARBA" id="ARBA00022448"/>
    </source>
</evidence>
<dbReference type="Ensembl" id="ENSMMDT00005057153.1">
    <property type="protein sequence ID" value="ENSMMDP00005056088.1"/>
    <property type="gene ID" value="ENSMMDG00005025065.1"/>
</dbReference>
<proteinExistence type="inferred from homology"/>
<organism evidence="13 14">
    <name type="scientific">Myripristis murdjan</name>
    <name type="common">pinecone soldierfish</name>
    <dbReference type="NCBI Taxonomy" id="586833"/>
    <lineage>
        <taxon>Eukaryota</taxon>
        <taxon>Metazoa</taxon>
        <taxon>Chordata</taxon>
        <taxon>Craniata</taxon>
        <taxon>Vertebrata</taxon>
        <taxon>Euteleostomi</taxon>
        <taxon>Actinopterygii</taxon>
        <taxon>Neopterygii</taxon>
        <taxon>Teleostei</taxon>
        <taxon>Neoteleostei</taxon>
        <taxon>Acanthomorphata</taxon>
        <taxon>Holocentriformes</taxon>
        <taxon>Holocentridae</taxon>
        <taxon>Myripristis</taxon>
    </lineage>
</organism>
<evidence type="ECO:0000256" key="8">
    <source>
        <dbReference type="ARBA" id="ARBA00023065"/>
    </source>
</evidence>
<evidence type="ECO:0000256" key="5">
    <source>
        <dbReference type="ARBA" id="ARBA00022741"/>
    </source>
</evidence>
<feature type="transmembrane region" description="Helical" evidence="11">
    <location>
        <begin position="406"/>
        <end position="422"/>
    </location>
</feature>
<feature type="transmembrane region" description="Helical" evidence="11">
    <location>
        <begin position="195"/>
        <end position="217"/>
    </location>
</feature>
<dbReference type="Proteomes" id="UP000472263">
    <property type="component" value="Chromosome 14"/>
</dbReference>
<name>A0A668AUQ2_9TELE</name>
<keyword evidence="6" id="KW-0067">ATP-binding</keyword>
<accession>A0A668AUQ2</accession>
<feature type="transmembrane region" description="Helical" evidence="11">
    <location>
        <begin position="489"/>
        <end position="509"/>
    </location>
</feature>
<evidence type="ECO:0000313" key="14">
    <source>
        <dbReference type="Proteomes" id="UP000472263"/>
    </source>
</evidence>
<keyword evidence="8" id="KW-0406">Ion transport</keyword>
<dbReference type="Pfam" id="PF00083">
    <property type="entry name" value="Sugar_tr"/>
    <property type="match status" value="1"/>
</dbReference>
<feature type="transmembrane region" description="Helical" evidence="11">
    <location>
        <begin position="229"/>
        <end position="253"/>
    </location>
</feature>
<reference evidence="13" key="3">
    <citation type="submission" date="2025-09" db="UniProtKB">
        <authorList>
            <consortium name="Ensembl"/>
        </authorList>
    </citation>
    <scope>IDENTIFICATION</scope>
</reference>
<gene>
    <name evidence="13" type="primary">LOC115371601</name>
</gene>
<evidence type="ECO:0000256" key="6">
    <source>
        <dbReference type="ARBA" id="ARBA00022840"/>
    </source>
</evidence>
<dbReference type="InterPro" id="IPR005828">
    <property type="entry name" value="MFS_sugar_transport-like"/>
</dbReference>
<evidence type="ECO:0000313" key="13">
    <source>
        <dbReference type="Ensembl" id="ENSMMDP00005056088.1"/>
    </source>
</evidence>
<sequence>MRDYDSITSFLGKWGPFQITVFVALAISILPNGFTGIYIIFVGDTPPHECYIPENYSINEMWRNVAIPMEMVDGISKRSSCSRLNLTIVRNYSSHNIIPNVDVNVSEIPLESCLDGWKYSKEIYQSTIVTEWDLVCENGYKTPLTTSIHYVGALLGTFFSGQLSDRYGRKPLLFIMMAVQTLTTAAQIFSTSWEVFTFIFFLVGIGTYSNYIIAYVLGSEILSPVARVVFGSLGVFMSSGLGYMAMPGVAYFFRQWRGLLITMAASGLIYIPLWWFIPESPRWLLSQGRVKEAEAILRDAAKRNKVDAPEVIFTQKEIEDALAVKEEKHSILVLLSSCNTFAITLLCCLLWMIITISYFALILNTSNLHGNPYVNCLLSAVAEVPAYIIALLLLKHCSRHFCQSSTLLLGGTLIICVQLIPIDLPEVAIGLEMFGKFGITSAFCVVYAVTSELFPTVVRNMAMGTCSMAARIGTIISPFIIYLGKYYRSLPYILMGSLAIFGGLFCFLLPETYKKVLPETISQMQKILCRSSPV</sequence>
<dbReference type="GO" id="GO:0005524">
    <property type="term" value="F:ATP binding"/>
    <property type="evidence" value="ECO:0007669"/>
    <property type="project" value="UniProtKB-KW"/>
</dbReference>
<keyword evidence="9 11" id="KW-0472">Membrane</keyword>
<keyword evidence="14" id="KW-1185">Reference proteome</keyword>
<dbReference type="PANTHER" id="PTHR24064">
    <property type="entry name" value="SOLUTE CARRIER FAMILY 22 MEMBER"/>
    <property type="match status" value="1"/>
</dbReference>
<evidence type="ECO:0000256" key="2">
    <source>
        <dbReference type="ARBA" id="ARBA00009203"/>
    </source>
</evidence>
<protein>
    <submittedName>
        <fullName evidence="13">Solute carrier family 22 member 4</fullName>
    </submittedName>
</protein>
<dbReference type="SUPFAM" id="SSF103473">
    <property type="entry name" value="MFS general substrate transporter"/>
    <property type="match status" value="1"/>
</dbReference>
<dbReference type="Gene3D" id="1.20.1250.20">
    <property type="entry name" value="MFS general substrate transporter like domains"/>
    <property type="match status" value="1"/>
</dbReference>
<feature type="transmembrane region" description="Helical" evidence="11">
    <location>
        <begin position="172"/>
        <end position="189"/>
    </location>
</feature>
<feature type="transmembrane region" description="Helical" evidence="11">
    <location>
        <begin position="372"/>
        <end position="394"/>
    </location>
</feature>
<feature type="transmembrane region" description="Helical" evidence="11">
    <location>
        <begin position="461"/>
        <end position="483"/>
    </location>
</feature>
<keyword evidence="3" id="KW-0813">Transport</keyword>
<dbReference type="GO" id="GO:0016020">
    <property type="term" value="C:membrane"/>
    <property type="evidence" value="ECO:0007669"/>
    <property type="project" value="InterPro"/>
</dbReference>
<dbReference type="AlphaFoldDB" id="A0A668AUQ2"/>
<reference evidence="13" key="2">
    <citation type="submission" date="2025-08" db="UniProtKB">
        <authorList>
            <consortium name="Ensembl"/>
        </authorList>
    </citation>
    <scope>IDENTIFICATION</scope>
</reference>
<dbReference type="InterPro" id="IPR020846">
    <property type="entry name" value="MFS_dom"/>
</dbReference>
<dbReference type="GO" id="GO:0006811">
    <property type="term" value="P:monoatomic ion transport"/>
    <property type="evidence" value="ECO:0007669"/>
    <property type="project" value="UniProtKB-KW"/>
</dbReference>
<evidence type="ECO:0000256" key="9">
    <source>
        <dbReference type="ARBA" id="ARBA00023136"/>
    </source>
</evidence>
<dbReference type="GO" id="GO:0012505">
    <property type="term" value="C:endomembrane system"/>
    <property type="evidence" value="ECO:0007669"/>
    <property type="project" value="UniProtKB-SubCell"/>
</dbReference>
<comment type="similarity">
    <text evidence="2">Belongs to the major facilitator (TC 2.A.1) superfamily. Organic cation transporter (TC 2.A.1.19) family.</text>
</comment>
<feature type="transmembrane region" description="Helical" evidence="11">
    <location>
        <begin position="259"/>
        <end position="277"/>
    </location>
</feature>
<dbReference type="GeneTree" id="ENSGT00940000167667"/>